<dbReference type="PROSITE" id="PS50970">
    <property type="entry name" value="HCY"/>
    <property type="match status" value="1"/>
</dbReference>
<comment type="cofactor">
    <cofactor evidence="8">
        <name>Zn(2+)</name>
        <dbReference type="ChEBI" id="CHEBI:29105"/>
    </cofactor>
</comment>
<keyword evidence="6" id="KW-0274">FAD</keyword>
<organism evidence="10 11">
    <name type="scientific">Candidatus Ornithocaccomicrobium faecavium</name>
    <dbReference type="NCBI Taxonomy" id="2840890"/>
    <lineage>
        <taxon>Bacteria</taxon>
        <taxon>Bacillati</taxon>
        <taxon>Bacillota</taxon>
        <taxon>Clostridia</taxon>
        <taxon>Candidatus Ornithocaccomicrobium</taxon>
    </lineage>
</organism>
<dbReference type="GO" id="GO:0004489">
    <property type="term" value="F:methylenetetrahydrofolate reductase [NAD(P)H] activity"/>
    <property type="evidence" value="ECO:0007669"/>
    <property type="project" value="UniProtKB-EC"/>
</dbReference>
<dbReference type="EMBL" id="DVOT01000262">
    <property type="protein sequence ID" value="HIV29246.1"/>
    <property type="molecule type" value="Genomic_DNA"/>
</dbReference>
<comment type="pathway">
    <text evidence="2">One-carbon metabolism; tetrahydrofolate interconversion.</text>
</comment>
<evidence type="ECO:0000256" key="7">
    <source>
        <dbReference type="ARBA" id="ARBA00023002"/>
    </source>
</evidence>
<evidence type="ECO:0000259" key="9">
    <source>
        <dbReference type="PROSITE" id="PS50970"/>
    </source>
</evidence>
<evidence type="ECO:0000256" key="6">
    <source>
        <dbReference type="ARBA" id="ARBA00022827"/>
    </source>
</evidence>
<dbReference type="Gene3D" id="3.20.20.330">
    <property type="entry name" value="Homocysteine-binding-like domain"/>
    <property type="match status" value="1"/>
</dbReference>
<dbReference type="Pfam" id="PF02219">
    <property type="entry name" value="MTHFR"/>
    <property type="match status" value="1"/>
</dbReference>
<keyword evidence="8" id="KW-0479">Metal-binding</keyword>
<keyword evidence="4" id="KW-0285">Flavoprotein</keyword>
<comment type="caution">
    <text evidence="10">The sequence shown here is derived from an EMBL/GenBank/DDBJ whole genome shotgun (WGS) entry which is preliminary data.</text>
</comment>
<dbReference type="CDD" id="cd00537">
    <property type="entry name" value="MTHFR"/>
    <property type="match status" value="1"/>
</dbReference>
<dbReference type="SUPFAM" id="SSF51730">
    <property type="entry name" value="FAD-linked oxidoreductase"/>
    <property type="match status" value="1"/>
</dbReference>
<dbReference type="EC" id="1.5.1.20" evidence="10"/>
<protein>
    <submittedName>
        <fullName evidence="10">Bifunctional homocysteine S-methyltransferase/methylenetetrahydrofolate reductase</fullName>
        <ecNumber evidence="10">1.5.1.20</ecNumber>
        <ecNumber evidence="10">2.1.1.10</ecNumber>
    </submittedName>
</protein>
<evidence type="ECO:0000256" key="8">
    <source>
        <dbReference type="PROSITE-ProRule" id="PRU00333"/>
    </source>
</evidence>
<dbReference type="InterPro" id="IPR036589">
    <property type="entry name" value="HCY_dom_sf"/>
</dbReference>
<evidence type="ECO:0000256" key="2">
    <source>
        <dbReference type="ARBA" id="ARBA00004777"/>
    </source>
</evidence>
<feature type="binding site" evidence="8">
    <location>
        <position position="231"/>
    </location>
    <ligand>
        <name>Zn(2+)</name>
        <dbReference type="ChEBI" id="CHEBI:29105"/>
    </ligand>
</feature>
<dbReference type="GO" id="GO:0008168">
    <property type="term" value="F:methyltransferase activity"/>
    <property type="evidence" value="ECO:0007669"/>
    <property type="project" value="UniProtKB-UniRule"/>
</dbReference>
<evidence type="ECO:0000313" key="11">
    <source>
        <dbReference type="Proteomes" id="UP000886884"/>
    </source>
</evidence>
<evidence type="ECO:0000256" key="5">
    <source>
        <dbReference type="ARBA" id="ARBA00022679"/>
    </source>
</evidence>
<accession>A0A9D1TE01</accession>
<evidence type="ECO:0000256" key="1">
    <source>
        <dbReference type="ARBA" id="ARBA00001974"/>
    </source>
</evidence>
<dbReference type="GO" id="GO:0006555">
    <property type="term" value="P:methionine metabolic process"/>
    <property type="evidence" value="ECO:0007669"/>
    <property type="project" value="InterPro"/>
</dbReference>
<evidence type="ECO:0000256" key="3">
    <source>
        <dbReference type="ARBA" id="ARBA00022603"/>
    </source>
</evidence>
<dbReference type="GO" id="GO:0046872">
    <property type="term" value="F:metal ion binding"/>
    <property type="evidence" value="ECO:0007669"/>
    <property type="project" value="UniProtKB-KW"/>
</dbReference>
<dbReference type="PANTHER" id="PTHR11103:SF18">
    <property type="entry name" value="SLR1189 PROTEIN"/>
    <property type="match status" value="1"/>
</dbReference>
<dbReference type="Pfam" id="PF02574">
    <property type="entry name" value="S-methyl_trans"/>
    <property type="match status" value="1"/>
</dbReference>
<reference evidence="10" key="1">
    <citation type="submission" date="2020-10" db="EMBL/GenBank/DDBJ databases">
        <authorList>
            <person name="Gilroy R."/>
        </authorList>
    </citation>
    <scope>NUCLEOTIDE SEQUENCE</scope>
    <source>
        <strain evidence="10">CHK183-6373</strain>
    </source>
</reference>
<dbReference type="AlphaFoldDB" id="A0A9D1TE01"/>
<evidence type="ECO:0000256" key="4">
    <source>
        <dbReference type="ARBA" id="ARBA00022630"/>
    </source>
</evidence>
<proteinExistence type="predicted"/>
<dbReference type="SUPFAM" id="SSF82282">
    <property type="entry name" value="Homocysteine S-methyltransferase"/>
    <property type="match status" value="1"/>
</dbReference>
<sequence>MERLFFDGAMGTYLRERFGEASAELCCRQNPGAVEAVHRAYIEAGATALKTNSFGEHALEIAPAAWEIACRAAAGRALVFADIGPQACREALTQRFLDLGAQHFLFETFPDASALALARLVKERAPHAYVIASFAADPAGYTRTGEPVRELLRAADDCEFVDAVGLNCVCGPHHMLSLIQSLAPLRKPLCAMPNSGYPETVDGRTIFPSGAAYFASRMEEIAAYATHVGGCCGTTPEHIRAMVARIGAAAPNAAPEKRAAKRAVPVEGAFFRRLSRGELAVAVELDPPLGAQAGVFMRGAQALLHAGADAITIADCPAARVRADSSMLAAKLRRELGADAIAHMTCRDRNLNATRALLLALEMEGVRGVLAVTGDPLPSDAPADLKGVFSYHSAVLARYIRDFSALHVYGALNVNARNFARELERAFRKVDAGMEALFTQPVHTRQAAENLALARERLPRQVKLLGGILPVVSHKNALFLSNEMPGMRLDAQMVRRYEGLGREEAQALSIALSRETMRAIRAHVDGFYLITPFGRVEIIAALLATAGEMR</sequence>
<dbReference type="PANTHER" id="PTHR11103">
    <property type="entry name" value="SLR1189 PROTEIN"/>
    <property type="match status" value="1"/>
</dbReference>
<keyword evidence="3 8" id="KW-0489">Methyltransferase</keyword>
<keyword evidence="8" id="KW-0862">Zinc</keyword>
<dbReference type="Proteomes" id="UP000886884">
    <property type="component" value="Unassembled WGS sequence"/>
</dbReference>
<dbReference type="Gene3D" id="3.20.20.220">
    <property type="match status" value="1"/>
</dbReference>
<reference evidence="10" key="2">
    <citation type="journal article" date="2021" name="PeerJ">
        <title>Extensive microbial diversity within the chicken gut microbiome revealed by metagenomics and culture.</title>
        <authorList>
            <person name="Gilroy R."/>
            <person name="Ravi A."/>
            <person name="Getino M."/>
            <person name="Pursley I."/>
            <person name="Horton D.L."/>
            <person name="Alikhan N.F."/>
            <person name="Baker D."/>
            <person name="Gharbi K."/>
            <person name="Hall N."/>
            <person name="Watson M."/>
            <person name="Adriaenssens E.M."/>
            <person name="Foster-Nyarko E."/>
            <person name="Jarju S."/>
            <person name="Secka A."/>
            <person name="Antonio M."/>
            <person name="Oren A."/>
            <person name="Chaudhuri R.R."/>
            <person name="La Ragione R."/>
            <person name="Hildebrand F."/>
            <person name="Pallen M.J."/>
        </authorList>
    </citation>
    <scope>NUCLEOTIDE SEQUENCE</scope>
    <source>
        <strain evidence="10">CHK183-6373</strain>
    </source>
</reference>
<comment type="cofactor">
    <cofactor evidence="1">
        <name>FAD</name>
        <dbReference type="ChEBI" id="CHEBI:57692"/>
    </cofactor>
</comment>
<feature type="binding site" evidence="8">
    <location>
        <position position="168"/>
    </location>
    <ligand>
        <name>Zn(2+)</name>
        <dbReference type="ChEBI" id="CHEBI:29105"/>
    </ligand>
</feature>
<dbReference type="InterPro" id="IPR029041">
    <property type="entry name" value="FAD-linked_oxidoreductase-like"/>
</dbReference>
<evidence type="ECO:0000313" key="10">
    <source>
        <dbReference type="EMBL" id="HIV29246.1"/>
    </source>
</evidence>
<dbReference type="InterPro" id="IPR003726">
    <property type="entry name" value="HCY_dom"/>
</dbReference>
<feature type="binding site" evidence="8">
    <location>
        <position position="232"/>
    </location>
    <ligand>
        <name>Zn(2+)</name>
        <dbReference type="ChEBI" id="CHEBI:29105"/>
    </ligand>
</feature>
<keyword evidence="5 8" id="KW-0808">Transferase</keyword>
<dbReference type="NCBIfam" id="NF006396">
    <property type="entry name" value="PRK08645.1"/>
    <property type="match status" value="1"/>
</dbReference>
<dbReference type="InterPro" id="IPR003171">
    <property type="entry name" value="Mehydrof_redctse-like"/>
</dbReference>
<feature type="domain" description="Hcy-binding" evidence="9">
    <location>
        <begin position="1"/>
        <end position="246"/>
    </location>
</feature>
<keyword evidence="7 10" id="KW-0560">Oxidoreductase</keyword>
<dbReference type="EC" id="2.1.1.10" evidence="10"/>
<gene>
    <name evidence="10" type="ORF">IAA64_14905</name>
</gene>
<dbReference type="GO" id="GO:0032259">
    <property type="term" value="P:methylation"/>
    <property type="evidence" value="ECO:0007669"/>
    <property type="project" value="UniProtKB-KW"/>
</dbReference>
<name>A0A9D1TE01_9FIRM</name>